<reference evidence="2 3" key="2">
    <citation type="submission" date="2015-01" db="EMBL/GenBank/DDBJ databases">
        <authorList>
            <consortium name="NBRP consortium"/>
            <person name="Sawabe T."/>
            <person name="Meirelles P."/>
            <person name="Feng G."/>
            <person name="Sayaka M."/>
            <person name="Hattori M."/>
            <person name="Ohkuma M."/>
        </authorList>
    </citation>
    <scope>NUCLEOTIDE SEQUENCE [LARGE SCALE GENOMIC DNA]</scope>
    <source>
        <strain evidence="3">JCM 19241</strain>
    </source>
</reference>
<dbReference type="GO" id="GO:0022857">
    <property type="term" value="F:transmembrane transporter activity"/>
    <property type="evidence" value="ECO:0007669"/>
    <property type="project" value="InterPro"/>
</dbReference>
<dbReference type="EMBL" id="BBSC01000002">
    <property type="protein sequence ID" value="GAM74066.1"/>
    <property type="molecule type" value="Genomic_DNA"/>
</dbReference>
<reference evidence="2 3" key="1">
    <citation type="submission" date="2015-01" db="EMBL/GenBank/DDBJ databases">
        <title>Vibrio sp. C94 JCM 19241 whole genome shotgun sequence.</title>
        <authorList>
            <person name="Sawabe T."/>
            <person name="Meirelles P."/>
            <person name="Feng G."/>
            <person name="Sayaka M."/>
            <person name="Hattori M."/>
            <person name="Ohkuma M."/>
        </authorList>
    </citation>
    <scope>NUCLEOTIDE SEQUENCE [LARGE SCALE GENOMIC DNA]</scope>
    <source>
        <strain evidence="3">JCM 19241</strain>
    </source>
</reference>
<feature type="transmembrane region" description="Helical" evidence="1">
    <location>
        <begin position="6"/>
        <end position="23"/>
    </location>
</feature>
<evidence type="ECO:0000313" key="2">
    <source>
        <dbReference type="EMBL" id="GAM74066.1"/>
    </source>
</evidence>
<keyword evidence="1" id="KW-0812">Transmembrane</keyword>
<gene>
    <name evidence="2" type="ORF">JCM19241_5262</name>
</gene>
<dbReference type="GO" id="GO:0005886">
    <property type="term" value="C:plasma membrane"/>
    <property type="evidence" value="ECO:0007669"/>
    <property type="project" value="InterPro"/>
</dbReference>
<dbReference type="AlphaFoldDB" id="A0A0B8Q676"/>
<feature type="transmembrane region" description="Helical" evidence="1">
    <location>
        <begin position="30"/>
        <end position="49"/>
    </location>
</feature>
<dbReference type="Pfam" id="PF04632">
    <property type="entry name" value="FUSC"/>
    <property type="match status" value="1"/>
</dbReference>
<proteinExistence type="predicted"/>
<keyword evidence="1" id="KW-1133">Transmembrane helix</keyword>
<sequence length="115" mass="13445">MFSQQRFLFIFFFTLFMALSLYMSSNEKHGYIFSIGFVVCVIVSCMGSFDSEMTFHFAVLRFQETLLGVLVFSYVFRLLWPMNTEKVFYQLIDDVQEALFEKLNGKGALRVLKPS</sequence>
<name>A0A0B8Q676_9VIBR</name>
<feature type="transmembrane region" description="Helical" evidence="1">
    <location>
        <begin position="55"/>
        <end position="76"/>
    </location>
</feature>
<dbReference type="Proteomes" id="UP000031666">
    <property type="component" value="Unassembled WGS sequence"/>
</dbReference>
<evidence type="ECO:0000256" key="1">
    <source>
        <dbReference type="SAM" id="Phobius"/>
    </source>
</evidence>
<organism evidence="2 3">
    <name type="scientific">Vibrio ishigakensis</name>
    <dbReference type="NCBI Taxonomy" id="1481914"/>
    <lineage>
        <taxon>Bacteria</taxon>
        <taxon>Pseudomonadati</taxon>
        <taxon>Pseudomonadota</taxon>
        <taxon>Gammaproteobacteria</taxon>
        <taxon>Vibrionales</taxon>
        <taxon>Vibrionaceae</taxon>
        <taxon>Vibrio</taxon>
    </lineage>
</organism>
<evidence type="ECO:0000313" key="3">
    <source>
        <dbReference type="Proteomes" id="UP000031666"/>
    </source>
</evidence>
<keyword evidence="1" id="KW-0472">Membrane</keyword>
<protein>
    <submittedName>
        <fullName evidence="2">Uncharacterized protein</fullName>
    </submittedName>
</protein>
<comment type="caution">
    <text evidence="2">The sequence shown here is derived from an EMBL/GenBank/DDBJ whole genome shotgun (WGS) entry which is preliminary data.</text>
</comment>
<dbReference type="STRING" id="1481914.JCM19241_5262"/>
<dbReference type="InterPro" id="IPR006726">
    <property type="entry name" value="PHBA_efflux_AaeB/fusaric-R"/>
</dbReference>
<accession>A0A0B8Q676</accession>